<dbReference type="PANTHER" id="PTHR19957">
    <property type="entry name" value="SYNTAXIN"/>
    <property type="match status" value="1"/>
</dbReference>
<keyword evidence="3" id="KW-0812">Transmembrane</keyword>
<proteinExistence type="inferred from homology"/>
<evidence type="ECO:0000256" key="2">
    <source>
        <dbReference type="ARBA" id="ARBA00009063"/>
    </source>
</evidence>
<dbReference type="GO" id="GO:0006886">
    <property type="term" value="P:intracellular protein transport"/>
    <property type="evidence" value="ECO:0007669"/>
    <property type="project" value="TreeGrafter"/>
</dbReference>
<comment type="subcellular location">
    <subcellularLocation>
        <location evidence="1">Membrane</location>
        <topology evidence="1">Single-pass type IV membrane protein</topology>
    </subcellularLocation>
</comment>
<evidence type="ECO:0000256" key="1">
    <source>
        <dbReference type="ARBA" id="ARBA00004211"/>
    </source>
</evidence>
<dbReference type="Gene3D" id="1.20.58.70">
    <property type="match status" value="1"/>
</dbReference>
<dbReference type="InterPro" id="IPR045242">
    <property type="entry name" value="Syntaxin"/>
</dbReference>
<dbReference type="InterPro" id="IPR010989">
    <property type="entry name" value="SNARE"/>
</dbReference>
<evidence type="ECO:0000256" key="4">
    <source>
        <dbReference type="ARBA" id="ARBA00022775"/>
    </source>
</evidence>
<dbReference type="GeneID" id="8233306"/>
<dbReference type="GO" id="GO:0006906">
    <property type="term" value="P:vesicle fusion"/>
    <property type="evidence" value="ECO:0007669"/>
    <property type="project" value="TreeGrafter"/>
</dbReference>
<feature type="domain" description="T-SNARE coiled-coil homology" evidence="7">
    <location>
        <begin position="170"/>
        <end position="232"/>
    </location>
</feature>
<dbReference type="PANTHER" id="PTHR19957:SF307">
    <property type="entry name" value="PROTEIN SSO1-RELATED"/>
    <property type="match status" value="1"/>
</dbReference>
<dbReference type="GO" id="GO:0031201">
    <property type="term" value="C:SNARE complex"/>
    <property type="evidence" value="ECO:0007669"/>
    <property type="project" value="TreeGrafter"/>
</dbReference>
<dbReference type="GO" id="GO:0012505">
    <property type="term" value="C:endomembrane system"/>
    <property type="evidence" value="ECO:0007669"/>
    <property type="project" value="TreeGrafter"/>
</dbReference>
<dbReference type="InParanoid" id="E0V8X4"/>
<organism>
    <name type="scientific">Pediculus humanus subsp. corporis</name>
    <name type="common">Body louse</name>
    <dbReference type="NCBI Taxonomy" id="121224"/>
    <lineage>
        <taxon>Eukaryota</taxon>
        <taxon>Metazoa</taxon>
        <taxon>Ecdysozoa</taxon>
        <taxon>Arthropoda</taxon>
        <taxon>Hexapoda</taxon>
        <taxon>Insecta</taxon>
        <taxon>Pterygota</taxon>
        <taxon>Neoptera</taxon>
        <taxon>Paraneoptera</taxon>
        <taxon>Psocodea</taxon>
        <taxon>Troctomorpha</taxon>
        <taxon>Phthiraptera</taxon>
        <taxon>Anoplura</taxon>
        <taxon>Pediculidae</taxon>
        <taxon>Pediculus</taxon>
    </lineage>
</organism>
<dbReference type="OMA" id="CCKERIS"/>
<dbReference type="GO" id="GO:0006836">
    <property type="term" value="P:neurotransmitter transport"/>
    <property type="evidence" value="ECO:0007669"/>
    <property type="project" value="UniProtKB-KW"/>
</dbReference>
<keyword evidence="4" id="KW-0813">Transport</keyword>
<dbReference type="VEuPathDB" id="VectorBase:PHUM001020"/>
<dbReference type="HOGENOM" id="CLU_1108224_0_0_1"/>
<keyword evidence="5" id="KW-1133">Transmembrane helix</keyword>
<dbReference type="SMART" id="SM00397">
    <property type="entry name" value="t_SNARE"/>
    <property type="match status" value="1"/>
</dbReference>
<reference evidence="8" key="2">
    <citation type="submission" date="2007-04" db="EMBL/GenBank/DDBJ databases">
        <title>The genome of the human body louse.</title>
        <authorList>
            <consortium name="The Human Body Louse Genome Consortium"/>
            <person name="Kirkness E."/>
            <person name="Walenz B."/>
            <person name="Hass B."/>
            <person name="Bruggner R."/>
            <person name="Strausberg R."/>
        </authorList>
    </citation>
    <scope>NUCLEOTIDE SEQUENCE</scope>
    <source>
        <strain evidence="8">USDA</strain>
    </source>
</reference>
<dbReference type="SUPFAM" id="SSF47661">
    <property type="entry name" value="t-snare proteins"/>
    <property type="match status" value="1"/>
</dbReference>
<dbReference type="Proteomes" id="UP000009046">
    <property type="component" value="Unassembled WGS sequence"/>
</dbReference>
<dbReference type="EMBL" id="AAZO01000018">
    <property type="status" value="NOT_ANNOTATED_CDS"/>
    <property type="molecule type" value="Genomic_DNA"/>
</dbReference>
<protein>
    <submittedName>
        <fullName evidence="8 9">Syntaxin, putative</fullName>
    </submittedName>
</protein>
<dbReference type="EMBL" id="DS234986">
    <property type="protein sequence ID" value="EEB09830.1"/>
    <property type="molecule type" value="Genomic_DNA"/>
</dbReference>
<dbReference type="InterPro" id="IPR006011">
    <property type="entry name" value="Syntaxin_N"/>
</dbReference>
<evidence type="ECO:0000313" key="10">
    <source>
        <dbReference type="Proteomes" id="UP000009046"/>
    </source>
</evidence>
<dbReference type="CTD" id="8233306"/>
<evidence type="ECO:0000256" key="3">
    <source>
        <dbReference type="ARBA" id="ARBA00022692"/>
    </source>
</evidence>
<keyword evidence="4" id="KW-0532">Neurotransmitter transport</keyword>
<evidence type="ECO:0000256" key="5">
    <source>
        <dbReference type="ARBA" id="ARBA00022989"/>
    </source>
</evidence>
<evidence type="ECO:0000259" key="7">
    <source>
        <dbReference type="PROSITE" id="PS50192"/>
    </source>
</evidence>
<accession>E0V8X4</accession>
<dbReference type="Pfam" id="PF00804">
    <property type="entry name" value="Syntaxin"/>
    <property type="match status" value="1"/>
</dbReference>
<keyword evidence="6" id="KW-0472">Membrane</keyword>
<dbReference type="RefSeq" id="XP_002422568.1">
    <property type="nucleotide sequence ID" value="XM_002422523.1"/>
</dbReference>
<reference evidence="9" key="3">
    <citation type="submission" date="2020-05" db="UniProtKB">
        <authorList>
            <consortium name="EnsemblMetazoa"/>
        </authorList>
    </citation>
    <scope>IDENTIFICATION</scope>
    <source>
        <strain evidence="9">USDA</strain>
    </source>
</reference>
<dbReference type="AlphaFoldDB" id="E0V8X4"/>
<reference evidence="8" key="1">
    <citation type="submission" date="2007-04" db="EMBL/GenBank/DDBJ databases">
        <title>Annotation of Pediculus humanus corporis strain USDA.</title>
        <authorList>
            <person name="Kirkness E."/>
            <person name="Hannick L."/>
            <person name="Hass B."/>
            <person name="Bruggner R."/>
            <person name="Lawson D."/>
            <person name="Bidwell S."/>
            <person name="Joardar V."/>
            <person name="Caler E."/>
            <person name="Walenz B."/>
            <person name="Inman J."/>
            <person name="Schobel S."/>
            <person name="Galinsky K."/>
            <person name="Amedeo P."/>
            <person name="Strausberg R."/>
        </authorList>
    </citation>
    <scope>NUCLEOTIDE SEQUENCE</scope>
    <source>
        <strain evidence="8">USDA</strain>
    </source>
</reference>
<name>E0V8X4_PEDHC</name>
<dbReference type="InterPro" id="IPR000727">
    <property type="entry name" value="T_SNARE_dom"/>
</dbReference>
<dbReference type="GO" id="GO:0000149">
    <property type="term" value="F:SNARE binding"/>
    <property type="evidence" value="ECO:0007669"/>
    <property type="project" value="TreeGrafter"/>
</dbReference>
<dbReference type="GO" id="GO:0005886">
    <property type="term" value="C:plasma membrane"/>
    <property type="evidence" value="ECO:0007669"/>
    <property type="project" value="TreeGrafter"/>
</dbReference>
<dbReference type="GO" id="GO:0048278">
    <property type="term" value="P:vesicle docking"/>
    <property type="evidence" value="ECO:0007669"/>
    <property type="project" value="TreeGrafter"/>
</dbReference>
<dbReference type="GO" id="GO:0005484">
    <property type="term" value="F:SNAP receptor activity"/>
    <property type="evidence" value="ECO:0007669"/>
    <property type="project" value="TreeGrafter"/>
</dbReference>
<dbReference type="EnsemblMetazoa" id="PHUM001020-RA">
    <property type="protein sequence ID" value="PHUM001020-PA"/>
    <property type="gene ID" value="PHUM001020"/>
</dbReference>
<evidence type="ECO:0000256" key="6">
    <source>
        <dbReference type="ARBA" id="ARBA00023136"/>
    </source>
</evidence>
<dbReference type="eggNOG" id="KOG0810">
    <property type="taxonomic scope" value="Eukaryota"/>
</dbReference>
<sequence>MENFSNEKSTPTPLVKFFENVRVIKIDLSNLKKRVNDLKIILNDNSQWINDGTTKLEEKIEEEKLKIGTKAKTIRCNLMQMKNNSNDYEKKYIFLRIKEVQLNSILNELNDILKDYLNCLMKQREKSFKIFNDMIKGDVDSDINELVEEGKIAIFTNNLLINDVEEKYKLRDAEETCENILKIEKSIMEIRNLFNELSFIVDLQQEKIQQIEHSVDVNLHKVEKGRKKIISANKKKSKIRYVSFYAIKGLF</sequence>
<dbReference type="Gene3D" id="1.20.5.110">
    <property type="match status" value="1"/>
</dbReference>
<evidence type="ECO:0000313" key="8">
    <source>
        <dbReference type="EMBL" id="EEB09830.1"/>
    </source>
</evidence>
<dbReference type="STRING" id="121224.E0V8X4"/>
<keyword evidence="10" id="KW-1185">Reference proteome</keyword>
<dbReference type="CDD" id="cd15840">
    <property type="entry name" value="SNARE_Qa"/>
    <property type="match status" value="1"/>
</dbReference>
<dbReference type="KEGG" id="phu:Phum_PHUM001020"/>
<comment type="similarity">
    <text evidence="2">Belongs to the syntaxin family.</text>
</comment>
<dbReference type="OrthoDB" id="10255013at2759"/>
<gene>
    <name evidence="9" type="primary">8233306</name>
    <name evidence="8" type="ORF">Phum_PHUM001020</name>
</gene>
<dbReference type="GO" id="GO:0006887">
    <property type="term" value="P:exocytosis"/>
    <property type="evidence" value="ECO:0007669"/>
    <property type="project" value="TreeGrafter"/>
</dbReference>
<evidence type="ECO:0000313" key="9">
    <source>
        <dbReference type="EnsemblMetazoa" id="PHUM001020-PA"/>
    </source>
</evidence>
<dbReference type="PROSITE" id="PS50192">
    <property type="entry name" value="T_SNARE"/>
    <property type="match status" value="1"/>
</dbReference>